<dbReference type="STRING" id="105231.A0A1Y1IEI2"/>
<proteinExistence type="predicted"/>
<keyword evidence="8" id="KW-1185">Reference proteome</keyword>
<feature type="compositionally biased region" description="Basic and acidic residues" evidence="5">
    <location>
        <begin position="765"/>
        <end position="777"/>
    </location>
</feature>
<feature type="domain" description="DNA endonuclease activator Ctp1 C-terminal" evidence="6">
    <location>
        <begin position="981"/>
        <end position="1020"/>
    </location>
</feature>
<feature type="coiled-coil region" evidence="4">
    <location>
        <begin position="127"/>
        <end position="182"/>
    </location>
</feature>
<keyword evidence="4" id="KW-0175">Coiled coil</keyword>
<dbReference type="GO" id="GO:0005634">
    <property type="term" value="C:nucleus"/>
    <property type="evidence" value="ECO:0007669"/>
    <property type="project" value="UniProtKB-SubCell"/>
</dbReference>
<evidence type="ECO:0000313" key="8">
    <source>
        <dbReference type="Proteomes" id="UP000054558"/>
    </source>
</evidence>
<organism evidence="7 8">
    <name type="scientific">Klebsormidium nitens</name>
    <name type="common">Green alga</name>
    <name type="synonym">Ulothrix nitens</name>
    <dbReference type="NCBI Taxonomy" id="105231"/>
    <lineage>
        <taxon>Eukaryota</taxon>
        <taxon>Viridiplantae</taxon>
        <taxon>Streptophyta</taxon>
        <taxon>Klebsormidiophyceae</taxon>
        <taxon>Klebsormidiales</taxon>
        <taxon>Klebsormidiaceae</taxon>
        <taxon>Klebsormidium</taxon>
    </lineage>
</organism>
<evidence type="ECO:0000256" key="3">
    <source>
        <dbReference type="ARBA" id="ARBA00023242"/>
    </source>
</evidence>
<accession>A0A1Y1IEI2</accession>
<dbReference type="PANTHER" id="PTHR15107">
    <property type="entry name" value="RETINOBLASTOMA BINDING PROTEIN 8"/>
    <property type="match status" value="1"/>
</dbReference>
<dbReference type="InterPro" id="IPR033316">
    <property type="entry name" value="RBBP8-like"/>
</dbReference>
<feature type="region of interest" description="Disordered" evidence="5">
    <location>
        <begin position="422"/>
        <end position="502"/>
    </location>
</feature>
<feature type="region of interest" description="Disordered" evidence="5">
    <location>
        <begin position="718"/>
        <end position="917"/>
    </location>
</feature>
<sequence>METQLDDIEIVEEQCSALISELGLVRAKVDQAEQSLAGRVLPAFRMLVARHSGAVQQLEAQRRDSKAEMERAQQNFLVEKEALLVESKLARQRLVQERDDQLEEKEKLWRQLVELRASREEDQQRSAEKLLNLERRQQEERQRLTAALDAEKEEKAALSRRYSRAKREVQALHRNNASLLQAGVNASQISRASKSPTFLGKELRASLERVSPQADGGHCFATQGSVGGGKPPTAAPKQAAAKVGLPLFASSEGQPSGGLVRQTGDAVGGRPEVGPMQAAQAPMEGLGAIRSDSRDLQGRGEEAKLGAGLEGGVGFRLTTADEMNQPGSGEKRPRTDLPEVLAGACGGMPADGGGSGEGSGEGDGKASLSHKRRKHVGGNAEAPPPVSPQQGMGADCPISSMETLLLVRGTGGELTLEEREAAWEDGADPTPQSGTNNGMDVRQNLAGREERLDAGPVRSAGHLTRGFSGKDATEAWASQAGSGGERTRSASGGGSVKRDRSQLVSTLNRQIRQALGAERSGGRDGLEVTPSVSADPRVLGARDENERSGASKERLTSSEGGSPRTGRGQGDGRTALRDDRTAEPQVVSEGAVRDRAPDSDTDEAEVSSPKRRRRARSAGIVGPSDLGRDVQRGKSGDSFCTVRNLGTSSELDGGKNVPLRAKDSLELEEAVEFGNRASNVETRAVPVARAEGLPPGEKGRWVSVREVPQRGRAHWVPVPAGRAEQVGRKEGPIRMVQTRLSQPPRKDAPFFKAPTSAATGAGEGPGRKWREASRGVEDDFLSTPMEKALAGRSGEGGPVGGSARVDPPGRQTGQTASDEPRKAAPTGRNSMARDLGTGSGERRAKVEERTRAAPEDTDRVSDSEKENSQPDADAEVTNEAGLAHPDGARPGGADLRTGDRVPRDGDDLRGDRPRNRGIQVIKPGTYQHTAAERGRQLAAGEAPVYKYNSVVRKKDEREQLHAMDCENCRKFYEAVEALDAEAMERHVNSRCQEHLDVAGRHRYQYAPPATPSGFWNIGFDSETEAAS</sequence>
<comment type="subcellular location">
    <subcellularLocation>
        <location evidence="1">Nucleus</location>
    </subcellularLocation>
</comment>
<dbReference type="EMBL" id="DF237460">
    <property type="protein sequence ID" value="GAQ89320.1"/>
    <property type="molecule type" value="Genomic_DNA"/>
</dbReference>
<feature type="compositionally biased region" description="Basic and acidic residues" evidence="5">
    <location>
        <begin position="540"/>
        <end position="556"/>
    </location>
</feature>
<keyword evidence="2" id="KW-0227">DNA damage</keyword>
<feature type="compositionally biased region" description="Basic and acidic residues" evidence="5">
    <location>
        <begin position="896"/>
        <end position="914"/>
    </location>
</feature>
<dbReference type="Pfam" id="PF08573">
    <property type="entry name" value="SAE2"/>
    <property type="match status" value="1"/>
</dbReference>
<dbReference type="Proteomes" id="UP000054558">
    <property type="component" value="Unassembled WGS sequence"/>
</dbReference>
<feature type="compositionally biased region" description="Gly residues" evidence="5">
    <location>
        <begin position="344"/>
        <end position="361"/>
    </location>
</feature>
<dbReference type="GO" id="GO:0003684">
    <property type="term" value="F:damaged DNA binding"/>
    <property type="evidence" value="ECO:0000318"/>
    <property type="project" value="GO_Central"/>
</dbReference>
<evidence type="ECO:0000256" key="2">
    <source>
        <dbReference type="ARBA" id="ARBA00022763"/>
    </source>
</evidence>
<dbReference type="OMA" id="GKTHQQQ"/>
<protein>
    <recommendedName>
        <fullName evidence="6">DNA endonuclease activator Ctp1 C-terminal domain-containing protein</fullName>
    </recommendedName>
</protein>
<evidence type="ECO:0000313" key="7">
    <source>
        <dbReference type="EMBL" id="GAQ89320.1"/>
    </source>
</evidence>
<dbReference type="GO" id="GO:0010792">
    <property type="term" value="P:DNA double-strand break processing involved in repair via single-strand annealing"/>
    <property type="evidence" value="ECO:0000318"/>
    <property type="project" value="GO_Central"/>
</dbReference>
<feature type="region of interest" description="Disordered" evidence="5">
    <location>
        <begin position="515"/>
        <end position="657"/>
    </location>
</feature>
<dbReference type="InterPro" id="IPR013882">
    <property type="entry name" value="Ctp1_C"/>
</dbReference>
<evidence type="ECO:0000256" key="5">
    <source>
        <dbReference type="SAM" id="MobiDB-lite"/>
    </source>
</evidence>
<dbReference type="OrthoDB" id="5801062at2759"/>
<keyword evidence="3" id="KW-0539">Nucleus</keyword>
<gene>
    <name evidence="7" type="ORF">KFL_005110020</name>
</gene>
<evidence type="ECO:0000256" key="1">
    <source>
        <dbReference type="ARBA" id="ARBA00004123"/>
    </source>
</evidence>
<feature type="coiled-coil region" evidence="4">
    <location>
        <begin position="48"/>
        <end position="75"/>
    </location>
</feature>
<dbReference type="PANTHER" id="PTHR15107:SF0">
    <property type="entry name" value="DNA ENDONUCLEASE ACTIVATOR CTP1 C-TERMINAL DOMAIN-CONTAINING PROTEIN"/>
    <property type="match status" value="1"/>
</dbReference>
<evidence type="ECO:0000256" key="4">
    <source>
        <dbReference type="SAM" id="Coils"/>
    </source>
</evidence>
<feature type="compositionally biased region" description="Basic and acidic residues" evidence="5">
    <location>
        <begin position="626"/>
        <end position="635"/>
    </location>
</feature>
<dbReference type="AlphaFoldDB" id="A0A1Y1IEI2"/>
<feature type="region of interest" description="Disordered" evidence="5">
    <location>
        <begin position="319"/>
        <end position="396"/>
    </location>
</feature>
<reference evidence="7 8" key="1">
    <citation type="journal article" date="2014" name="Nat. Commun.">
        <title>Klebsormidium flaccidum genome reveals primary factors for plant terrestrial adaptation.</title>
        <authorList>
            <person name="Hori K."/>
            <person name="Maruyama F."/>
            <person name="Fujisawa T."/>
            <person name="Togashi T."/>
            <person name="Yamamoto N."/>
            <person name="Seo M."/>
            <person name="Sato S."/>
            <person name="Yamada T."/>
            <person name="Mori H."/>
            <person name="Tajima N."/>
            <person name="Moriyama T."/>
            <person name="Ikeuchi M."/>
            <person name="Watanabe M."/>
            <person name="Wada H."/>
            <person name="Kobayashi K."/>
            <person name="Saito M."/>
            <person name="Masuda T."/>
            <person name="Sasaki-Sekimoto Y."/>
            <person name="Mashiguchi K."/>
            <person name="Awai K."/>
            <person name="Shimojima M."/>
            <person name="Masuda S."/>
            <person name="Iwai M."/>
            <person name="Nobusawa T."/>
            <person name="Narise T."/>
            <person name="Kondo S."/>
            <person name="Saito H."/>
            <person name="Sato R."/>
            <person name="Murakawa M."/>
            <person name="Ihara Y."/>
            <person name="Oshima-Yamada Y."/>
            <person name="Ohtaka K."/>
            <person name="Satoh M."/>
            <person name="Sonobe K."/>
            <person name="Ishii M."/>
            <person name="Ohtani R."/>
            <person name="Kanamori-Sato M."/>
            <person name="Honoki R."/>
            <person name="Miyazaki D."/>
            <person name="Mochizuki H."/>
            <person name="Umetsu J."/>
            <person name="Higashi K."/>
            <person name="Shibata D."/>
            <person name="Kamiya Y."/>
            <person name="Sato N."/>
            <person name="Nakamura Y."/>
            <person name="Tabata S."/>
            <person name="Ida S."/>
            <person name="Kurokawa K."/>
            <person name="Ohta H."/>
        </authorList>
    </citation>
    <scope>NUCLEOTIDE SEQUENCE [LARGE SCALE GENOMIC DNA]</scope>
    <source>
        <strain evidence="7 8">NIES-2285</strain>
    </source>
</reference>
<evidence type="ECO:0000259" key="6">
    <source>
        <dbReference type="Pfam" id="PF08573"/>
    </source>
</evidence>
<feature type="compositionally biased region" description="Basic and acidic residues" evidence="5">
    <location>
        <begin position="840"/>
        <end position="868"/>
    </location>
</feature>
<name>A0A1Y1IEI2_KLENI</name>